<dbReference type="Proteomes" id="UP000600799">
    <property type="component" value="Unassembled WGS sequence"/>
</dbReference>
<feature type="domain" description="CENP-V/GFA" evidence="4">
    <location>
        <begin position="1"/>
        <end position="119"/>
    </location>
</feature>
<keyword evidence="2" id="KW-0479">Metal-binding</keyword>
<proteinExistence type="inferred from homology"/>
<evidence type="ECO:0000259" key="4">
    <source>
        <dbReference type="PROSITE" id="PS51891"/>
    </source>
</evidence>
<keyword evidence="6" id="KW-1185">Reference proteome</keyword>
<dbReference type="Gene3D" id="2.170.150.70">
    <property type="match status" value="1"/>
</dbReference>
<comment type="caution">
    <text evidence="5">The sequence shown here is derived from an EMBL/GenBank/DDBJ whole genome shotgun (WGS) entry which is preliminary data.</text>
</comment>
<accession>A0ABS0HBI7</accession>
<evidence type="ECO:0000313" key="6">
    <source>
        <dbReference type="Proteomes" id="UP000600799"/>
    </source>
</evidence>
<dbReference type="PROSITE" id="PS51891">
    <property type="entry name" value="CENP_V_GFA"/>
    <property type="match status" value="1"/>
</dbReference>
<protein>
    <submittedName>
        <fullName evidence="5">GFA family protein</fullName>
    </submittedName>
</protein>
<dbReference type="SUPFAM" id="SSF51316">
    <property type="entry name" value="Mss4-like"/>
    <property type="match status" value="1"/>
</dbReference>
<evidence type="ECO:0000256" key="3">
    <source>
        <dbReference type="ARBA" id="ARBA00022833"/>
    </source>
</evidence>
<dbReference type="InterPro" id="IPR052355">
    <property type="entry name" value="CENP-V-like"/>
</dbReference>
<evidence type="ECO:0000256" key="1">
    <source>
        <dbReference type="ARBA" id="ARBA00005495"/>
    </source>
</evidence>
<dbReference type="RefSeq" id="WP_196273762.1">
    <property type="nucleotide sequence ID" value="NZ_JADQDC010000001.1"/>
</dbReference>
<dbReference type="PANTHER" id="PTHR28620:SF1">
    <property type="entry name" value="CENP-V_GFA DOMAIN-CONTAINING PROTEIN"/>
    <property type="match status" value="1"/>
</dbReference>
<dbReference type="InterPro" id="IPR011057">
    <property type="entry name" value="Mss4-like_sf"/>
</dbReference>
<reference evidence="5 6" key="1">
    <citation type="submission" date="2020-11" db="EMBL/GenBank/DDBJ databases">
        <title>The genome sequence of Novosphingobium sp. 1Y9A.</title>
        <authorList>
            <person name="Liu Y."/>
        </authorList>
    </citation>
    <scope>NUCLEOTIDE SEQUENCE [LARGE SCALE GENOMIC DNA]</scope>
    <source>
        <strain evidence="5 6">1Y9A</strain>
    </source>
</reference>
<comment type="similarity">
    <text evidence="1">Belongs to the Gfa family.</text>
</comment>
<keyword evidence="3" id="KW-0862">Zinc</keyword>
<evidence type="ECO:0000256" key="2">
    <source>
        <dbReference type="ARBA" id="ARBA00022723"/>
    </source>
</evidence>
<sequence>MTELSCHCGQVALRIATTPAFIHACNCSLCRKSGAQWAYLAPDEVAITGPTTGYVRADKPGAGAEIRFCPVCGSTTHFVLTPSTIALHGNTMVGVNMALADEAALTGVEMRFPDGAAWAGEGPFGYLRESVIIGSGDQPHSP</sequence>
<organism evidence="5 6">
    <name type="scientific">Novosphingobium jiangmenense</name>
    <dbReference type="NCBI Taxonomy" id="2791981"/>
    <lineage>
        <taxon>Bacteria</taxon>
        <taxon>Pseudomonadati</taxon>
        <taxon>Pseudomonadota</taxon>
        <taxon>Alphaproteobacteria</taxon>
        <taxon>Sphingomonadales</taxon>
        <taxon>Sphingomonadaceae</taxon>
        <taxon>Novosphingobium</taxon>
    </lineage>
</organism>
<dbReference type="PANTHER" id="PTHR28620">
    <property type="entry name" value="CENTROMERE PROTEIN V"/>
    <property type="match status" value="1"/>
</dbReference>
<dbReference type="Pfam" id="PF04828">
    <property type="entry name" value="GFA"/>
    <property type="match status" value="1"/>
</dbReference>
<dbReference type="InterPro" id="IPR006913">
    <property type="entry name" value="CENP-V/GFA"/>
</dbReference>
<gene>
    <name evidence="5" type="ORF">I2488_00025</name>
</gene>
<evidence type="ECO:0000313" key="5">
    <source>
        <dbReference type="EMBL" id="MBF9149375.1"/>
    </source>
</evidence>
<dbReference type="EMBL" id="JADQDC010000001">
    <property type="protein sequence ID" value="MBF9149375.1"/>
    <property type="molecule type" value="Genomic_DNA"/>
</dbReference>
<name>A0ABS0HBI7_9SPHN</name>